<dbReference type="RefSeq" id="WP_003346517.1">
    <property type="nucleotide sequence ID" value="NZ_ADWW01000001.1"/>
</dbReference>
<name>I3EB35_BACMM</name>
<dbReference type="HOGENOM" id="CLU_344421_0_0_9"/>
<dbReference type="KEGG" id="bmet:BMMGA3_15160"/>
<organism evidence="2 3">
    <name type="scientific">Bacillus methanolicus (strain MGA3 / ATCC 53907)</name>
    <dbReference type="NCBI Taxonomy" id="796606"/>
    <lineage>
        <taxon>Bacteria</taxon>
        <taxon>Bacillati</taxon>
        <taxon>Bacillota</taxon>
        <taxon>Bacilli</taxon>
        <taxon>Bacillales</taxon>
        <taxon>Bacillaceae</taxon>
        <taxon>Bacillus</taxon>
    </lineage>
</organism>
<dbReference type="Proteomes" id="UP000027602">
    <property type="component" value="Chromosome"/>
</dbReference>
<evidence type="ECO:0000313" key="3">
    <source>
        <dbReference type="Proteomes" id="UP000027602"/>
    </source>
</evidence>
<gene>
    <name evidence="2" type="ORF">BMMGA3_15160</name>
</gene>
<dbReference type="Pfam" id="PF09992">
    <property type="entry name" value="NAGPA"/>
    <property type="match status" value="1"/>
</dbReference>
<proteinExistence type="predicted"/>
<dbReference type="InterPro" id="IPR018711">
    <property type="entry name" value="NAGPA"/>
</dbReference>
<keyword evidence="3" id="KW-1185">Reference proteome</keyword>
<dbReference type="Gene3D" id="2.60.120.430">
    <property type="entry name" value="Galactose-binding lectin"/>
    <property type="match status" value="1"/>
</dbReference>
<feature type="domain" description="Phosphodiester glycosidase" evidence="1">
    <location>
        <begin position="313"/>
        <end position="487"/>
    </location>
</feature>
<dbReference type="EMBL" id="CP007739">
    <property type="protein sequence ID" value="AIE61389.1"/>
    <property type="molecule type" value="Genomic_DNA"/>
</dbReference>
<dbReference type="PANTHER" id="PTHR40446">
    <property type="entry name" value="N-ACETYLGLUCOSAMINE-1-PHOSPHODIESTER ALPHA-N-ACETYLGLUCOSAMINIDASE"/>
    <property type="match status" value="1"/>
</dbReference>
<evidence type="ECO:0000259" key="1">
    <source>
        <dbReference type="Pfam" id="PF09992"/>
    </source>
</evidence>
<reference evidence="2 3" key="1">
    <citation type="journal article" date="2015" name="BMC Genomics">
        <title>Transcriptome analysis of thermophilic methylotrophic Bacillus methanolicus MGA3 using RNA-sequencing provides detailed insights into its previously uncharted transcriptional landscape.</title>
        <authorList>
            <person name="Irla M."/>
            <person name="Neshat A."/>
            <person name="Brautaset T."/>
            <person name="Ruckert C."/>
            <person name="Kalinowski J."/>
            <person name="Wendisch V.F."/>
        </authorList>
    </citation>
    <scope>NUCLEOTIDE SEQUENCE [LARGE SCALE GENOMIC DNA]</scope>
    <source>
        <strain evidence="3">MGA3 / ATCC 53907</strain>
    </source>
</reference>
<dbReference type="STRING" id="796606.BMMGA3_15160"/>
<dbReference type="PANTHER" id="PTHR40446:SF2">
    <property type="entry name" value="N-ACETYLGLUCOSAMINE-1-PHOSPHODIESTER ALPHA-N-ACETYLGLUCOSAMINIDASE"/>
    <property type="match status" value="1"/>
</dbReference>
<sequence>MKRKIFISLLFVLTVLISPFSGDHFEKAKAAAPVVYWEGMQLVKGQIGKLIILKPVNLWKRDHNNKLVFVRVLKPGEQYRVYQYDSMYGGQYGVGGPYFVTNVKGSVQYKTPSLHKLKLVNPELYRTKLSIGSVTKEESKVIAPGVTQSELSVNSNSGKQEIYKLDVDQKSSQITFETTLAKDQIIGFETVKSMANRKQADGHYVIAGVNGDYFDKNGAPTDLTVHNGEILTTNTTPINERTIFGVSPSGKAMIGNPDITIEMTVNGEKKKLINSVNKRRFAGHIVLYTPYFSNNTGTNDLGTEVVLTNINGKLNGNNTVTADVKEVIVGKGSNTLNKGEWILSGHAAGSEYLKTLKPGDRVEITLTYDKPEWDQVDQAIGGRYHLVKNGQAQSFNIAGAHPRTAIGIKQDGSVFVVVIDGRQSHSVGVTLSELAKVMKDFGAVEAMTFDGGGSSTMVVRQPGDLETSVVNKPSDGKERPVSNALLIVGLWKAGPLHTLLLNPNEITLFAGATYKDLNISVKGLDKANDVVAIKDPIIWSSNIGKFHADGSFTAANKVGKGIITASVGSIKANVTVNLVNTIDSIKLKQNTIVVEKGGSLSIPAEGYFKGQKIVADPAVFSYQVSDQLGKVEKGIFKAGTKDGFGTITVSYGSVKAQLNVIVGNPGSLIIEDFEGDLSNWKATGARYSNVQVMPEKNFVKQGKQSLKVVYDFIGQTGTSGVYAQKITPIEIIGTPKKIGMWVYGDAKGHWLRAQLKDADNKEIQLDFTKNLDWTGWKYVEAQIPAGLKAPYKLEVPIRYMEVNDSNKNKGQIFIDQIQAVY</sequence>
<dbReference type="OrthoDB" id="9809781at2"/>
<accession>I3EB35</accession>
<dbReference type="AlphaFoldDB" id="I3EB35"/>
<evidence type="ECO:0000313" key="2">
    <source>
        <dbReference type="EMBL" id="AIE61389.1"/>
    </source>
</evidence>
<dbReference type="eggNOG" id="COG4632">
    <property type="taxonomic scope" value="Bacteria"/>
</dbReference>
<protein>
    <recommendedName>
        <fullName evidence="1">Phosphodiester glycosidase domain-containing protein</fullName>
    </recommendedName>
</protein>